<protein>
    <recommendedName>
        <fullName evidence="3">alpha-L-fucosidase</fullName>
        <ecNumber evidence="3">3.2.1.51</ecNumber>
    </recommendedName>
</protein>
<dbReference type="SMART" id="SM00812">
    <property type="entry name" value="Alpha_L_fucos"/>
    <property type="match status" value="1"/>
</dbReference>
<evidence type="ECO:0000313" key="9">
    <source>
        <dbReference type="EMBL" id="MBB6251145.1"/>
    </source>
</evidence>
<dbReference type="InterPro" id="IPR000933">
    <property type="entry name" value="Glyco_hydro_29"/>
</dbReference>
<evidence type="ECO:0000256" key="7">
    <source>
        <dbReference type="SAM" id="SignalP"/>
    </source>
</evidence>
<feature type="domain" description="Glycoside hydrolase family 29 N-terminal" evidence="8">
    <location>
        <begin position="38"/>
        <end position="372"/>
    </location>
</feature>
<dbReference type="RefSeq" id="WP_246463000.1">
    <property type="nucleotide sequence ID" value="NZ_JACIIZ010000004.1"/>
</dbReference>
<dbReference type="PRINTS" id="PR00741">
    <property type="entry name" value="GLHYDRLASE29"/>
</dbReference>
<evidence type="ECO:0000256" key="1">
    <source>
        <dbReference type="ARBA" id="ARBA00004071"/>
    </source>
</evidence>
<evidence type="ECO:0000256" key="5">
    <source>
        <dbReference type="ARBA" id="ARBA00022801"/>
    </source>
</evidence>
<dbReference type="AlphaFoldDB" id="A0A7X0ECI2"/>
<dbReference type="PANTHER" id="PTHR10030">
    <property type="entry name" value="ALPHA-L-FUCOSIDASE"/>
    <property type="match status" value="1"/>
</dbReference>
<accession>A0A7X0ECI2</accession>
<sequence length="468" mass="51790">MAVIPRRLAAALAGTALATVLAMDIGAITTAGAAETTPAPAYTPAPDNLAARQWFQDARFGVFLHWGLYSELGGAGKMGIAEWIMDDNQIPARQYERLARFFNPTAFDADAWAQAFKAAGARYVVITSKHHEGFAMFASKASPYNVVDATPFHRDPLAELAAACRRTGLKLFFYYSQLDWHHPDYFPQGTTGHGSERPADGDWDRYIDFEQAQLRELLTHYGPIGGIWFDGWWDQKDTAYRNRWRLDETYRLIHSLQPAALIGNNHHQAPFPGEDFQMFERDLPGENSMGFNKAGVSDLPLEMAETMNGSWGFNLIDDQYKSTATLVRSLVGAAGRNANFLLNTGPMPNGELQPENVRTLKDMGQWLKRYGESVYRTRGGPVAPRPWGVTTQAPGRIYVHVLDWKDGPLFLPLTQAVTKATLLRDGSGVAVHARPDGLELTLPSAAGEAPVGDPMDSWDRVIRLDLGP</sequence>
<comment type="similarity">
    <text evidence="2">Belongs to the glycosyl hydrolase 29 family.</text>
</comment>
<dbReference type="GO" id="GO:0004560">
    <property type="term" value="F:alpha-L-fucosidase activity"/>
    <property type="evidence" value="ECO:0007669"/>
    <property type="project" value="UniProtKB-EC"/>
</dbReference>
<evidence type="ECO:0000256" key="4">
    <source>
        <dbReference type="ARBA" id="ARBA00022729"/>
    </source>
</evidence>
<evidence type="ECO:0000256" key="6">
    <source>
        <dbReference type="ARBA" id="ARBA00023295"/>
    </source>
</evidence>
<dbReference type="GO" id="GO:0016139">
    <property type="term" value="P:glycoside catabolic process"/>
    <property type="evidence" value="ECO:0007669"/>
    <property type="project" value="TreeGrafter"/>
</dbReference>
<dbReference type="InterPro" id="IPR016286">
    <property type="entry name" value="FUC_metazoa-typ"/>
</dbReference>
<evidence type="ECO:0000313" key="10">
    <source>
        <dbReference type="Proteomes" id="UP000539175"/>
    </source>
</evidence>
<dbReference type="GO" id="GO:0005764">
    <property type="term" value="C:lysosome"/>
    <property type="evidence" value="ECO:0007669"/>
    <property type="project" value="TreeGrafter"/>
</dbReference>
<feature type="chain" id="PRO_5031496189" description="alpha-L-fucosidase" evidence="7">
    <location>
        <begin position="34"/>
        <end position="468"/>
    </location>
</feature>
<proteinExistence type="inferred from homology"/>
<dbReference type="InterPro" id="IPR017853">
    <property type="entry name" value="GH"/>
</dbReference>
<dbReference type="PANTHER" id="PTHR10030:SF37">
    <property type="entry name" value="ALPHA-L-FUCOSIDASE-RELATED"/>
    <property type="match status" value="1"/>
</dbReference>
<keyword evidence="10" id="KW-1185">Reference proteome</keyword>
<keyword evidence="6 9" id="KW-0326">Glycosidase</keyword>
<feature type="signal peptide" evidence="7">
    <location>
        <begin position="1"/>
        <end position="33"/>
    </location>
</feature>
<dbReference type="EC" id="3.2.1.51" evidence="3"/>
<dbReference type="InterPro" id="IPR057739">
    <property type="entry name" value="Glyco_hydro_29_N"/>
</dbReference>
<evidence type="ECO:0000256" key="2">
    <source>
        <dbReference type="ARBA" id="ARBA00007951"/>
    </source>
</evidence>
<dbReference type="Proteomes" id="UP000539175">
    <property type="component" value="Unassembled WGS sequence"/>
</dbReference>
<comment type="caution">
    <text evidence="9">The sequence shown here is derived from an EMBL/GenBank/DDBJ whole genome shotgun (WGS) entry which is preliminary data.</text>
</comment>
<evidence type="ECO:0000259" key="8">
    <source>
        <dbReference type="Pfam" id="PF01120"/>
    </source>
</evidence>
<dbReference type="GO" id="GO:0006004">
    <property type="term" value="P:fucose metabolic process"/>
    <property type="evidence" value="ECO:0007669"/>
    <property type="project" value="InterPro"/>
</dbReference>
<dbReference type="Gene3D" id="3.20.20.80">
    <property type="entry name" value="Glycosidases"/>
    <property type="match status" value="1"/>
</dbReference>
<organism evidence="9 10">
    <name type="scientific">Nitrospirillum iridis</name>
    <dbReference type="NCBI Taxonomy" id="765888"/>
    <lineage>
        <taxon>Bacteria</taxon>
        <taxon>Pseudomonadati</taxon>
        <taxon>Pseudomonadota</taxon>
        <taxon>Alphaproteobacteria</taxon>
        <taxon>Rhodospirillales</taxon>
        <taxon>Azospirillaceae</taxon>
        <taxon>Nitrospirillum</taxon>
    </lineage>
</organism>
<evidence type="ECO:0000256" key="3">
    <source>
        <dbReference type="ARBA" id="ARBA00012662"/>
    </source>
</evidence>
<dbReference type="EMBL" id="JACIIZ010000004">
    <property type="protein sequence ID" value="MBB6251145.1"/>
    <property type="molecule type" value="Genomic_DNA"/>
</dbReference>
<gene>
    <name evidence="9" type="ORF">FHS74_001690</name>
</gene>
<comment type="function">
    <text evidence="1">Alpha-L-fucosidase is responsible for hydrolyzing the alpha-1,6-linked fucose joined to the reducing-end N-acetylglucosamine of the carbohydrate moieties of glycoproteins.</text>
</comment>
<reference evidence="9 10" key="1">
    <citation type="submission" date="2020-08" db="EMBL/GenBank/DDBJ databases">
        <title>Genomic Encyclopedia of Type Strains, Phase IV (KMG-IV): sequencing the most valuable type-strain genomes for metagenomic binning, comparative biology and taxonomic classification.</title>
        <authorList>
            <person name="Goeker M."/>
        </authorList>
    </citation>
    <scope>NUCLEOTIDE SEQUENCE [LARGE SCALE GENOMIC DNA]</scope>
    <source>
        <strain evidence="9 10">DSM 22198</strain>
    </source>
</reference>
<dbReference type="SUPFAM" id="SSF51445">
    <property type="entry name" value="(Trans)glycosidases"/>
    <property type="match status" value="1"/>
</dbReference>
<name>A0A7X0ECI2_9PROT</name>
<keyword evidence="4 7" id="KW-0732">Signal</keyword>
<keyword evidence="5 9" id="KW-0378">Hydrolase</keyword>
<dbReference type="PIRSF" id="PIRSF001092">
    <property type="entry name" value="Alpha-L-fucosidase"/>
    <property type="match status" value="1"/>
</dbReference>
<dbReference type="Pfam" id="PF01120">
    <property type="entry name" value="Alpha_L_fucos"/>
    <property type="match status" value="1"/>
</dbReference>